<reference evidence="4" key="1">
    <citation type="journal article" date="2021" name="Mol. Ecol. Resour.">
        <title>Apolygus lucorum genome provides insights into omnivorousness and mesophyll feeding.</title>
        <authorList>
            <person name="Liu Y."/>
            <person name="Liu H."/>
            <person name="Wang H."/>
            <person name="Huang T."/>
            <person name="Liu B."/>
            <person name="Yang B."/>
            <person name="Yin L."/>
            <person name="Li B."/>
            <person name="Zhang Y."/>
            <person name="Zhang S."/>
            <person name="Jiang F."/>
            <person name="Zhang X."/>
            <person name="Ren Y."/>
            <person name="Wang B."/>
            <person name="Wang S."/>
            <person name="Lu Y."/>
            <person name="Wu K."/>
            <person name="Fan W."/>
            <person name="Wang G."/>
        </authorList>
    </citation>
    <scope>NUCLEOTIDE SEQUENCE</scope>
    <source>
        <strain evidence="4">12Hb</strain>
    </source>
</reference>
<keyword evidence="5" id="KW-1185">Reference proteome</keyword>
<feature type="transmembrane region" description="Helical" evidence="2">
    <location>
        <begin position="317"/>
        <end position="334"/>
    </location>
</feature>
<dbReference type="AlphaFoldDB" id="A0A8S9X0A8"/>
<dbReference type="Proteomes" id="UP000466442">
    <property type="component" value="Linkage Group LG12"/>
</dbReference>
<evidence type="ECO:0000256" key="3">
    <source>
        <dbReference type="SAM" id="SignalP"/>
    </source>
</evidence>
<dbReference type="InterPro" id="IPR043504">
    <property type="entry name" value="Peptidase_S1_PA_chymotrypsin"/>
</dbReference>
<evidence type="ECO:0000256" key="1">
    <source>
        <dbReference type="SAM" id="MobiDB-lite"/>
    </source>
</evidence>
<sequence length="344" mass="38243">MLFRILLILISTLNFQHVWTMEGGGDYTAKDFAFMVKVKNEGTDVCVGVIDTELVVITASQCLKRVPIKPPDYGTSTTTTTVKPVHQHVATMFTPKDVISVGRVEPGKPIDAPSDGISKFPVPATVIGDLNVPGIKVYALHESGEVKGSHPNYAPWTNMTNREEFEEFEKNQVTGTVVGMSKAATMKLMTKEACDDRLRSYPELYDFMDSVEQNEDKRDHFCAVKGDKDADYPVGHSCGKDDLGAPFVFNSSVLGLLMGSYCDATNMTSLFRRNVRTWRVRRFDGSPTDRPDTTLENRTKTTPFIRTSHPDSGASQMYLFGPIFMLTIVAAIVIRKLEHSELLI</sequence>
<evidence type="ECO:0000256" key="2">
    <source>
        <dbReference type="SAM" id="Phobius"/>
    </source>
</evidence>
<feature type="compositionally biased region" description="Basic and acidic residues" evidence="1">
    <location>
        <begin position="286"/>
        <end position="299"/>
    </location>
</feature>
<proteinExistence type="predicted"/>
<dbReference type="EMBL" id="WIXP02000012">
    <property type="protein sequence ID" value="KAF6202432.1"/>
    <property type="molecule type" value="Genomic_DNA"/>
</dbReference>
<organism evidence="4 5">
    <name type="scientific">Apolygus lucorum</name>
    <name type="common">Small green plant bug</name>
    <name type="synonym">Lygocoris lucorum</name>
    <dbReference type="NCBI Taxonomy" id="248454"/>
    <lineage>
        <taxon>Eukaryota</taxon>
        <taxon>Metazoa</taxon>
        <taxon>Ecdysozoa</taxon>
        <taxon>Arthropoda</taxon>
        <taxon>Hexapoda</taxon>
        <taxon>Insecta</taxon>
        <taxon>Pterygota</taxon>
        <taxon>Neoptera</taxon>
        <taxon>Paraneoptera</taxon>
        <taxon>Hemiptera</taxon>
        <taxon>Heteroptera</taxon>
        <taxon>Panheteroptera</taxon>
        <taxon>Cimicomorpha</taxon>
        <taxon>Miridae</taxon>
        <taxon>Mirini</taxon>
        <taxon>Apolygus</taxon>
    </lineage>
</organism>
<comment type="caution">
    <text evidence="4">The sequence shown here is derived from an EMBL/GenBank/DDBJ whole genome shotgun (WGS) entry which is preliminary data.</text>
</comment>
<keyword evidence="2" id="KW-0472">Membrane</keyword>
<feature type="chain" id="PRO_5035933419" description="Peptidase S1 domain-containing protein" evidence="3">
    <location>
        <begin position="21"/>
        <end position="344"/>
    </location>
</feature>
<evidence type="ECO:0000313" key="5">
    <source>
        <dbReference type="Proteomes" id="UP000466442"/>
    </source>
</evidence>
<evidence type="ECO:0008006" key="6">
    <source>
        <dbReference type="Google" id="ProtNLM"/>
    </source>
</evidence>
<keyword evidence="2" id="KW-1133">Transmembrane helix</keyword>
<dbReference type="Gene3D" id="2.40.10.10">
    <property type="entry name" value="Trypsin-like serine proteases"/>
    <property type="match status" value="2"/>
</dbReference>
<gene>
    <name evidence="4" type="ORF">GE061_004831</name>
</gene>
<keyword evidence="3" id="KW-0732">Signal</keyword>
<keyword evidence="2" id="KW-0812">Transmembrane</keyword>
<feature type="signal peptide" evidence="3">
    <location>
        <begin position="1"/>
        <end position="20"/>
    </location>
</feature>
<feature type="region of interest" description="Disordered" evidence="1">
    <location>
        <begin position="286"/>
        <end position="307"/>
    </location>
</feature>
<protein>
    <recommendedName>
        <fullName evidence="6">Peptidase S1 domain-containing protein</fullName>
    </recommendedName>
</protein>
<evidence type="ECO:0000313" key="4">
    <source>
        <dbReference type="EMBL" id="KAF6202432.1"/>
    </source>
</evidence>
<name>A0A8S9X0A8_APOLU</name>
<accession>A0A8S9X0A8</accession>